<accession>A0A3M7P9X3</accession>
<protein>
    <submittedName>
        <fullName evidence="1">Uncharacterized protein</fullName>
    </submittedName>
</protein>
<dbReference type="Proteomes" id="UP000276133">
    <property type="component" value="Unassembled WGS sequence"/>
</dbReference>
<evidence type="ECO:0000313" key="1">
    <source>
        <dbReference type="EMBL" id="RMZ95895.1"/>
    </source>
</evidence>
<reference evidence="1 2" key="1">
    <citation type="journal article" date="2018" name="Sci. Rep.">
        <title>Genomic signatures of local adaptation to the degree of environmental predictability in rotifers.</title>
        <authorList>
            <person name="Franch-Gras L."/>
            <person name="Hahn C."/>
            <person name="Garcia-Roger E.M."/>
            <person name="Carmona M.J."/>
            <person name="Serra M."/>
            <person name="Gomez A."/>
        </authorList>
    </citation>
    <scope>NUCLEOTIDE SEQUENCE [LARGE SCALE GENOMIC DNA]</scope>
    <source>
        <strain evidence="1">HYR1</strain>
    </source>
</reference>
<organism evidence="1 2">
    <name type="scientific">Brachionus plicatilis</name>
    <name type="common">Marine rotifer</name>
    <name type="synonym">Brachionus muelleri</name>
    <dbReference type="NCBI Taxonomy" id="10195"/>
    <lineage>
        <taxon>Eukaryota</taxon>
        <taxon>Metazoa</taxon>
        <taxon>Spiralia</taxon>
        <taxon>Gnathifera</taxon>
        <taxon>Rotifera</taxon>
        <taxon>Eurotatoria</taxon>
        <taxon>Monogononta</taxon>
        <taxon>Pseudotrocha</taxon>
        <taxon>Ploima</taxon>
        <taxon>Brachionidae</taxon>
        <taxon>Brachionus</taxon>
    </lineage>
</organism>
<dbReference type="EMBL" id="REGN01012323">
    <property type="protein sequence ID" value="RMZ95895.1"/>
    <property type="molecule type" value="Genomic_DNA"/>
</dbReference>
<gene>
    <name evidence="1" type="ORF">BpHYR1_018285</name>
</gene>
<sequence length="75" mass="8734">MKRYSADKKSKKYSHFVFGIVSLIDFIIPDVPSDVRELIDKESFEVQTAIWETKTNNECLRSTIYLKKCSLRLGC</sequence>
<keyword evidence="2" id="KW-1185">Reference proteome</keyword>
<comment type="caution">
    <text evidence="1">The sequence shown here is derived from an EMBL/GenBank/DDBJ whole genome shotgun (WGS) entry which is preliminary data.</text>
</comment>
<name>A0A3M7P9X3_BRAPC</name>
<dbReference type="AlphaFoldDB" id="A0A3M7P9X3"/>
<proteinExistence type="predicted"/>
<evidence type="ECO:0000313" key="2">
    <source>
        <dbReference type="Proteomes" id="UP000276133"/>
    </source>
</evidence>